<dbReference type="EC" id="2.7.13.3" evidence="3"/>
<feature type="transmembrane region" description="Helical" evidence="12">
    <location>
        <begin position="37"/>
        <end position="58"/>
    </location>
</feature>
<dbReference type="PROSITE" id="PS50885">
    <property type="entry name" value="HAMP"/>
    <property type="match status" value="1"/>
</dbReference>
<protein>
    <recommendedName>
        <fullName evidence="3">histidine kinase</fullName>
        <ecNumber evidence="3">2.7.13.3</ecNumber>
    </recommendedName>
</protein>
<dbReference type="SMART" id="SM00387">
    <property type="entry name" value="HATPase_c"/>
    <property type="match status" value="1"/>
</dbReference>
<dbReference type="Proteomes" id="UP000665043">
    <property type="component" value="Chromosome"/>
</dbReference>
<organism evidence="17 18">
    <name type="scientific">Sediminibacillus dalangtanensis</name>
    <dbReference type="NCBI Taxonomy" id="2729421"/>
    <lineage>
        <taxon>Bacteria</taxon>
        <taxon>Bacillati</taxon>
        <taxon>Bacillota</taxon>
        <taxon>Bacilli</taxon>
        <taxon>Bacillales</taxon>
        <taxon>Bacillaceae</taxon>
        <taxon>Sediminibacillus</taxon>
    </lineage>
</organism>
<dbReference type="NCBIfam" id="TIGR00229">
    <property type="entry name" value="sensory_box"/>
    <property type="match status" value="1"/>
</dbReference>
<dbReference type="CDD" id="cd16922">
    <property type="entry name" value="HATPase_EvgS-ArcB-TorS-like"/>
    <property type="match status" value="1"/>
</dbReference>
<keyword evidence="12" id="KW-0812">Transmembrane</keyword>
<evidence type="ECO:0000259" key="15">
    <source>
        <dbReference type="PROSITE" id="PS50113"/>
    </source>
</evidence>
<evidence type="ECO:0000259" key="16">
    <source>
        <dbReference type="PROSITE" id="PS50885"/>
    </source>
</evidence>
<dbReference type="InterPro" id="IPR000014">
    <property type="entry name" value="PAS"/>
</dbReference>
<feature type="domain" description="PAS" evidence="14">
    <location>
        <begin position="116"/>
        <end position="160"/>
    </location>
</feature>
<comment type="subcellular location">
    <subcellularLocation>
        <location evidence="2">Cell membrane</location>
        <topology evidence="2">Multi-pass membrane protein</topology>
    </subcellularLocation>
</comment>
<evidence type="ECO:0000313" key="18">
    <source>
        <dbReference type="Proteomes" id="UP000665043"/>
    </source>
</evidence>
<sequence>MGSVNIRPFLSYLFVVVLIFTGMAVIILPLLEFTERIIGLCSLLGGLIVFLVLIMNVFEKYIKPIQSAARVADELVQGNYKARTYVSYFGEAGKLSNSINVLARSLQQITLQEKMQENQMSTVIDNMESGLMLIDEKGYVHMVNRKFLSIFGSTEKDYLGFLYYDVLDKEKIHKAVQEAFLYEEKVKVSFSITSGLERKAVEAVGAPIFNDKRELKGAVLVFHDITELKRLEEMRKDFVANVSHELKTPITSIKGFAETLLEGAMEDTELRRQFLEIILKESGRLQTLIYDLLELSKLEKEELRLEYTEVNVPSLVHDLLPVVKQQADKKQIELTADLPDQLAAVVDEERLKQVLINLLNNAVNYTQEQGKVALTILRNVDKLKITVADTGIGVPEKAQSRIFERFYRVDRARSRNTGGTGLGLAIVKHIIEAHKGSIYLDSKLNEGTVFTVELPLKPEHFQ</sequence>
<keyword evidence="18" id="KW-1185">Reference proteome</keyword>
<feature type="domain" description="Histidine kinase" evidence="13">
    <location>
        <begin position="241"/>
        <end position="458"/>
    </location>
</feature>
<dbReference type="SUPFAM" id="SSF55785">
    <property type="entry name" value="PYP-like sensor domain (PAS domain)"/>
    <property type="match status" value="1"/>
</dbReference>
<dbReference type="SMART" id="SM00388">
    <property type="entry name" value="HisKA"/>
    <property type="match status" value="1"/>
</dbReference>
<feature type="domain" description="HAMP" evidence="16">
    <location>
        <begin position="59"/>
        <end position="111"/>
    </location>
</feature>
<dbReference type="Pfam" id="PF13426">
    <property type="entry name" value="PAS_9"/>
    <property type="match status" value="1"/>
</dbReference>
<dbReference type="PRINTS" id="PR00344">
    <property type="entry name" value="BCTRLSENSOR"/>
</dbReference>
<dbReference type="InterPro" id="IPR035965">
    <property type="entry name" value="PAS-like_dom_sf"/>
</dbReference>
<keyword evidence="12" id="KW-1133">Transmembrane helix</keyword>
<accession>A0ABX7VX22</accession>
<evidence type="ECO:0000259" key="14">
    <source>
        <dbReference type="PROSITE" id="PS50112"/>
    </source>
</evidence>
<dbReference type="CDD" id="cd00130">
    <property type="entry name" value="PAS"/>
    <property type="match status" value="1"/>
</dbReference>
<dbReference type="NCBIfam" id="NF046044">
    <property type="entry name" value="PnpS"/>
    <property type="match status" value="1"/>
</dbReference>
<feature type="domain" description="PAC" evidence="15">
    <location>
        <begin position="184"/>
        <end position="237"/>
    </location>
</feature>
<keyword evidence="4" id="KW-1003">Cell membrane</keyword>
<keyword evidence="6" id="KW-0808">Transferase</keyword>
<dbReference type="InterPro" id="IPR005467">
    <property type="entry name" value="His_kinase_dom"/>
</dbReference>
<dbReference type="PANTHER" id="PTHR45453">
    <property type="entry name" value="PHOSPHATE REGULON SENSOR PROTEIN PHOR"/>
    <property type="match status" value="1"/>
</dbReference>
<dbReference type="Gene3D" id="3.30.565.10">
    <property type="entry name" value="Histidine kinase-like ATPase, C-terminal domain"/>
    <property type="match status" value="1"/>
</dbReference>
<dbReference type="PROSITE" id="PS50112">
    <property type="entry name" value="PAS"/>
    <property type="match status" value="1"/>
</dbReference>
<evidence type="ECO:0000256" key="8">
    <source>
        <dbReference type="ARBA" id="ARBA00022777"/>
    </source>
</evidence>
<evidence type="ECO:0000256" key="1">
    <source>
        <dbReference type="ARBA" id="ARBA00000085"/>
    </source>
</evidence>
<keyword evidence="9" id="KW-0067">ATP-binding</keyword>
<feature type="transmembrane region" description="Helical" evidence="12">
    <location>
        <begin position="12"/>
        <end position="31"/>
    </location>
</feature>
<keyword evidence="11 12" id="KW-0472">Membrane</keyword>
<keyword evidence="7" id="KW-0547">Nucleotide-binding</keyword>
<evidence type="ECO:0000256" key="6">
    <source>
        <dbReference type="ARBA" id="ARBA00022679"/>
    </source>
</evidence>
<evidence type="ECO:0000256" key="12">
    <source>
        <dbReference type="SAM" id="Phobius"/>
    </source>
</evidence>
<dbReference type="Gene3D" id="1.10.287.130">
    <property type="match status" value="1"/>
</dbReference>
<gene>
    <name evidence="17" type="ORF">ERJ70_12540</name>
</gene>
<dbReference type="Pfam" id="PF00512">
    <property type="entry name" value="HisKA"/>
    <property type="match status" value="1"/>
</dbReference>
<dbReference type="CDD" id="cd06225">
    <property type="entry name" value="HAMP"/>
    <property type="match status" value="1"/>
</dbReference>
<dbReference type="Gene3D" id="3.30.450.20">
    <property type="entry name" value="PAS domain"/>
    <property type="match status" value="1"/>
</dbReference>
<dbReference type="InterPro" id="IPR000700">
    <property type="entry name" value="PAS-assoc_C"/>
</dbReference>
<dbReference type="InterPro" id="IPR003594">
    <property type="entry name" value="HATPase_dom"/>
</dbReference>
<dbReference type="InterPro" id="IPR050351">
    <property type="entry name" value="BphY/WalK/GraS-like"/>
</dbReference>
<dbReference type="PROSITE" id="PS50109">
    <property type="entry name" value="HIS_KIN"/>
    <property type="match status" value="1"/>
</dbReference>
<evidence type="ECO:0000256" key="4">
    <source>
        <dbReference type="ARBA" id="ARBA00022475"/>
    </source>
</evidence>
<evidence type="ECO:0000256" key="7">
    <source>
        <dbReference type="ARBA" id="ARBA00022741"/>
    </source>
</evidence>
<dbReference type="InterPro" id="IPR036097">
    <property type="entry name" value="HisK_dim/P_sf"/>
</dbReference>
<evidence type="ECO:0000256" key="2">
    <source>
        <dbReference type="ARBA" id="ARBA00004651"/>
    </source>
</evidence>
<evidence type="ECO:0000313" key="17">
    <source>
        <dbReference type="EMBL" id="QTN00049.1"/>
    </source>
</evidence>
<dbReference type="CDD" id="cd00082">
    <property type="entry name" value="HisKA"/>
    <property type="match status" value="1"/>
</dbReference>
<dbReference type="InterPro" id="IPR003661">
    <property type="entry name" value="HisK_dim/P_dom"/>
</dbReference>
<keyword evidence="8" id="KW-0418">Kinase</keyword>
<dbReference type="Gene3D" id="6.10.340.10">
    <property type="match status" value="1"/>
</dbReference>
<evidence type="ECO:0000256" key="3">
    <source>
        <dbReference type="ARBA" id="ARBA00012438"/>
    </source>
</evidence>
<keyword evidence="10" id="KW-0902">Two-component regulatory system</keyword>
<dbReference type="PROSITE" id="PS50113">
    <property type="entry name" value="PAC"/>
    <property type="match status" value="1"/>
</dbReference>
<dbReference type="PANTHER" id="PTHR45453:SF1">
    <property type="entry name" value="PHOSPHATE REGULON SENSOR PROTEIN PHOR"/>
    <property type="match status" value="1"/>
</dbReference>
<evidence type="ECO:0000256" key="9">
    <source>
        <dbReference type="ARBA" id="ARBA00022840"/>
    </source>
</evidence>
<evidence type="ECO:0000256" key="10">
    <source>
        <dbReference type="ARBA" id="ARBA00023012"/>
    </source>
</evidence>
<dbReference type="SUPFAM" id="SSF158472">
    <property type="entry name" value="HAMP domain-like"/>
    <property type="match status" value="1"/>
</dbReference>
<evidence type="ECO:0000256" key="11">
    <source>
        <dbReference type="ARBA" id="ARBA00023136"/>
    </source>
</evidence>
<dbReference type="SUPFAM" id="SSF47384">
    <property type="entry name" value="Homodimeric domain of signal transducing histidine kinase"/>
    <property type="match status" value="1"/>
</dbReference>
<name>A0ABX7VX22_9BACI</name>
<dbReference type="Pfam" id="PF02518">
    <property type="entry name" value="HATPase_c"/>
    <property type="match status" value="1"/>
</dbReference>
<dbReference type="SUPFAM" id="SSF55874">
    <property type="entry name" value="ATPase domain of HSP90 chaperone/DNA topoisomerase II/histidine kinase"/>
    <property type="match status" value="1"/>
</dbReference>
<dbReference type="InterPro" id="IPR036890">
    <property type="entry name" value="HATPase_C_sf"/>
</dbReference>
<dbReference type="SMART" id="SM00091">
    <property type="entry name" value="PAS"/>
    <property type="match status" value="1"/>
</dbReference>
<evidence type="ECO:0000259" key="13">
    <source>
        <dbReference type="PROSITE" id="PS50109"/>
    </source>
</evidence>
<dbReference type="InterPro" id="IPR003660">
    <property type="entry name" value="HAMP_dom"/>
</dbReference>
<dbReference type="EMBL" id="CP046956">
    <property type="protein sequence ID" value="QTN00049.1"/>
    <property type="molecule type" value="Genomic_DNA"/>
</dbReference>
<proteinExistence type="predicted"/>
<comment type="catalytic activity">
    <reaction evidence="1">
        <text>ATP + protein L-histidine = ADP + protein N-phospho-L-histidine.</text>
        <dbReference type="EC" id="2.7.13.3"/>
    </reaction>
</comment>
<keyword evidence="5" id="KW-0597">Phosphoprotein</keyword>
<dbReference type="RefSeq" id="WP_209365197.1">
    <property type="nucleotide sequence ID" value="NZ_CP046956.1"/>
</dbReference>
<reference evidence="17 18" key="1">
    <citation type="submission" date="2019-12" db="EMBL/GenBank/DDBJ databases">
        <title>The whole genome sequencing of a strain isolated from a Mars analog, Dalangtan Playa.</title>
        <authorList>
            <person name="Huang T."/>
        </authorList>
    </citation>
    <scope>NUCLEOTIDE SEQUENCE [LARGE SCALE GENOMIC DNA]</scope>
    <source>
        <strain evidence="17 18">DP4-553-S</strain>
    </source>
</reference>
<evidence type="ECO:0000256" key="5">
    <source>
        <dbReference type="ARBA" id="ARBA00022553"/>
    </source>
</evidence>
<dbReference type="InterPro" id="IPR004358">
    <property type="entry name" value="Sig_transdc_His_kin-like_C"/>
</dbReference>